<comment type="caution">
    <text evidence="2">The sequence shown here is derived from an EMBL/GenBank/DDBJ whole genome shotgun (WGS) entry which is preliminary data.</text>
</comment>
<organism evidence="2 3">
    <name type="scientific">Actinotalea fermentans</name>
    <dbReference type="NCBI Taxonomy" id="43671"/>
    <lineage>
        <taxon>Bacteria</taxon>
        <taxon>Bacillati</taxon>
        <taxon>Actinomycetota</taxon>
        <taxon>Actinomycetes</taxon>
        <taxon>Micrococcales</taxon>
        <taxon>Cellulomonadaceae</taxon>
        <taxon>Actinotalea</taxon>
    </lineage>
</organism>
<gene>
    <name evidence="2" type="ORF">AFE02nite_19960</name>
</gene>
<accession>A0A511YYJ3</accession>
<feature type="compositionally biased region" description="Low complexity" evidence="1">
    <location>
        <begin position="13"/>
        <end position="33"/>
    </location>
</feature>
<sequence>MDRDQACWVAQHPSPAAPEADSPPQQPPASVVSLLQQSVTDPPGSSGAPDGRRHPVIPASAMRPEDCLTFYEGSLKPGPFWGGATAVIVPANMPIAQV</sequence>
<evidence type="ECO:0000313" key="3">
    <source>
        <dbReference type="Proteomes" id="UP000321484"/>
    </source>
</evidence>
<protein>
    <submittedName>
        <fullName evidence="2">Uncharacterized protein</fullName>
    </submittedName>
</protein>
<dbReference type="EMBL" id="BJYK01000006">
    <property type="protein sequence ID" value="GEN80262.1"/>
    <property type="molecule type" value="Genomic_DNA"/>
</dbReference>
<proteinExistence type="predicted"/>
<evidence type="ECO:0000256" key="1">
    <source>
        <dbReference type="SAM" id="MobiDB-lite"/>
    </source>
</evidence>
<evidence type="ECO:0000313" key="2">
    <source>
        <dbReference type="EMBL" id="GEN80262.1"/>
    </source>
</evidence>
<name>A0A511YYJ3_9CELL</name>
<dbReference type="Proteomes" id="UP000321484">
    <property type="component" value="Unassembled WGS sequence"/>
</dbReference>
<reference evidence="2 3" key="1">
    <citation type="submission" date="2019-07" db="EMBL/GenBank/DDBJ databases">
        <title>Whole genome shotgun sequence of Actinotalea fermentans NBRC 105374.</title>
        <authorList>
            <person name="Hosoyama A."/>
            <person name="Uohara A."/>
            <person name="Ohji S."/>
            <person name="Ichikawa N."/>
        </authorList>
    </citation>
    <scope>NUCLEOTIDE SEQUENCE [LARGE SCALE GENOMIC DNA]</scope>
    <source>
        <strain evidence="2 3">NBRC 105374</strain>
    </source>
</reference>
<feature type="region of interest" description="Disordered" evidence="1">
    <location>
        <begin position="1"/>
        <end position="59"/>
    </location>
</feature>
<dbReference type="AlphaFoldDB" id="A0A511YYJ3"/>
<keyword evidence="3" id="KW-1185">Reference proteome</keyword>